<reference evidence="2 3" key="1">
    <citation type="journal article" date="2020" name="Genomics">
        <title>Complete, high-quality genomes from long-read metagenomic sequencing of two wolf lichen thalli reveals enigmatic genome architecture.</title>
        <authorList>
            <person name="McKenzie S.K."/>
            <person name="Walston R.F."/>
            <person name="Allen J.L."/>
        </authorList>
    </citation>
    <scope>NUCLEOTIDE SEQUENCE [LARGE SCALE GENOMIC DNA]</scope>
    <source>
        <strain evidence="2">WasteWater2</strain>
    </source>
</reference>
<dbReference type="GeneID" id="59284036"/>
<evidence type="ECO:0008006" key="4">
    <source>
        <dbReference type="Google" id="ProtNLM"/>
    </source>
</evidence>
<dbReference type="Proteomes" id="UP000578531">
    <property type="component" value="Unassembled WGS sequence"/>
</dbReference>
<name>A0A8H6G3F6_9LECA</name>
<feature type="compositionally biased region" description="Polar residues" evidence="1">
    <location>
        <begin position="140"/>
        <end position="164"/>
    </location>
</feature>
<keyword evidence="3" id="KW-1185">Reference proteome</keyword>
<dbReference type="AlphaFoldDB" id="A0A8H6G3F6"/>
<feature type="region of interest" description="Disordered" evidence="1">
    <location>
        <begin position="396"/>
        <end position="432"/>
    </location>
</feature>
<dbReference type="RefSeq" id="XP_037169091.1">
    <property type="nucleotide sequence ID" value="XM_037304296.1"/>
</dbReference>
<sequence>MAWNPVSASRLPADDPYCNKGLGNLPVESGASQLDGRYKTHRSGYAKGYARNTAAGGYDPQTQYAKRPGYMTRHFLNTATGGLGPEAHPALCSGQLPQTPSRTHSSQEMTIASSVGHIPSLPDNPQHQPVLPTAGGDLAQTPTNQQESNLANSPSPRGQISASQPKSVKHLTCWYWANKGCRLPDHVCLYSHFDTGRLAEPPVQIQRGRPAVAGKNATNPRPVYKDWKGHHRSQSAAVVGPQIQKQIEHIYAKAGHPSNPTTVIPKQSETANMVKEELFGSAQPIVNYNRAHPDDSASPAPADSYRNMSIGIGASNQPVQEHFIRSPPQMGGNFVAPSHAAQYPSGSIHYDTASSYSPGGNYGGTGVNYGGTGVNYGGTGGNYGGMDGNYGMGGNGPDPHHFGVNGSNNPNTSMPSGQYGGRSGGSTQEMQEQMKVKDKVITELAGIVEMLEINYGISIDDQTTTFQKFMDIARSMEEEAREAGNVASSSETRGNSQRLDSFIRPPPGNHERIMTAMEGYINLVQMEKMVLAKSKARKQVVDGDLESIEAAKLLPRRWMER</sequence>
<feature type="region of interest" description="Disordered" evidence="1">
    <location>
        <begin position="115"/>
        <end position="164"/>
    </location>
</feature>
<evidence type="ECO:0000256" key="1">
    <source>
        <dbReference type="SAM" id="MobiDB-lite"/>
    </source>
</evidence>
<proteinExistence type="predicted"/>
<protein>
    <recommendedName>
        <fullName evidence="4">C3H1-type domain-containing protein</fullName>
    </recommendedName>
</protein>
<evidence type="ECO:0000313" key="3">
    <source>
        <dbReference type="Proteomes" id="UP000578531"/>
    </source>
</evidence>
<feature type="compositionally biased region" description="Polar residues" evidence="1">
    <location>
        <begin position="405"/>
        <end position="416"/>
    </location>
</feature>
<comment type="caution">
    <text evidence="2">The sequence shown here is derived from an EMBL/GenBank/DDBJ whole genome shotgun (WGS) entry which is preliminary data.</text>
</comment>
<gene>
    <name evidence="2" type="ORF">HO173_002362</name>
</gene>
<dbReference type="OrthoDB" id="1918685at2759"/>
<evidence type="ECO:0000313" key="2">
    <source>
        <dbReference type="EMBL" id="KAF6239816.1"/>
    </source>
</evidence>
<accession>A0A8H6G3F6</accession>
<feature type="region of interest" description="Disordered" evidence="1">
    <location>
        <begin position="480"/>
        <end position="508"/>
    </location>
</feature>
<feature type="compositionally biased region" description="Polar residues" evidence="1">
    <location>
        <begin position="486"/>
        <end position="499"/>
    </location>
</feature>
<dbReference type="EMBL" id="JACCJC010000005">
    <property type="protein sequence ID" value="KAF6239816.1"/>
    <property type="molecule type" value="Genomic_DNA"/>
</dbReference>
<organism evidence="2 3">
    <name type="scientific">Letharia columbiana</name>
    <dbReference type="NCBI Taxonomy" id="112416"/>
    <lineage>
        <taxon>Eukaryota</taxon>
        <taxon>Fungi</taxon>
        <taxon>Dikarya</taxon>
        <taxon>Ascomycota</taxon>
        <taxon>Pezizomycotina</taxon>
        <taxon>Lecanoromycetes</taxon>
        <taxon>OSLEUM clade</taxon>
        <taxon>Lecanoromycetidae</taxon>
        <taxon>Lecanorales</taxon>
        <taxon>Lecanorineae</taxon>
        <taxon>Parmeliaceae</taxon>
        <taxon>Letharia</taxon>
    </lineage>
</organism>